<dbReference type="RefSeq" id="WP_000704750.1">
    <property type="nucleotide sequence ID" value="NZ_LBKK01000061.1"/>
</dbReference>
<accession>A0A8B4RBT8</accession>
<gene>
    <name evidence="3" type="primary">yvdD_2</name>
    <name evidence="3" type="ORF">NCTC8185_01184</name>
</gene>
<comment type="caution">
    <text evidence="3">The sequence shown here is derived from an EMBL/GenBank/DDBJ whole genome shotgun (WGS) entry which is preliminary data.</text>
</comment>
<dbReference type="GO" id="GO:0005829">
    <property type="term" value="C:cytosol"/>
    <property type="evidence" value="ECO:0007669"/>
    <property type="project" value="TreeGrafter"/>
</dbReference>
<dbReference type="PANTHER" id="PTHR31223:SF70">
    <property type="entry name" value="LOG FAMILY PROTEIN YJL055W"/>
    <property type="match status" value="1"/>
</dbReference>
<organism evidence="3 4">
    <name type="scientific">Streptococcus agalactiae</name>
    <dbReference type="NCBI Taxonomy" id="1311"/>
    <lineage>
        <taxon>Bacteria</taxon>
        <taxon>Bacillati</taxon>
        <taxon>Bacillota</taxon>
        <taxon>Bacilli</taxon>
        <taxon>Lactobacillales</taxon>
        <taxon>Streptococcaceae</taxon>
        <taxon>Streptococcus</taxon>
    </lineage>
</organism>
<dbReference type="Pfam" id="PF03641">
    <property type="entry name" value="Lysine_decarbox"/>
    <property type="match status" value="1"/>
</dbReference>
<comment type="similarity">
    <text evidence="1 2">Belongs to the LOG family.</text>
</comment>
<name>A0A8B4RBT8_STRAG</name>
<keyword evidence="2" id="KW-0378">Hydrolase</keyword>
<dbReference type="Proteomes" id="UP000254076">
    <property type="component" value="Unassembled WGS sequence"/>
</dbReference>
<dbReference type="SUPFAM" id="SSF102405">
    <property type="entry name" value="MCP/YpsA-like"/>
    <property type="match status" value="1"/>
</dbReference>
<dbReference type="InterPro" id="IPR031100">
    <property type="entry name" value="LOG_fam"/>
</dbReference>
<dbReference type="Gene3D" id="3.40.50.450">
    <property type="match status" value="1"/>
</dbReference>
<evidence type="ECO:0000256" key="2">
    <source>
        <dbReference type="RuleBase" id="RU363015"/>
    </source>
</evidence>
<dbReference type="PANTHER" id="PTHR31223">
    <property type="entry name" value="LOG FAMILY PROTEIN YJL055W"/>
    <property type="match status" value="1"/>
</dbReference>
<dbReference type="EMBL" id="UHEQ01000004">
    <property type="protein sequence ID" value="SUN13917.1"/>
    <property type="molecule type" value="Genomic_DNA"/>
</dbReference>
<dbReference type="InterPro" id="IPR005269">
    <property type="entry name" value="LOG"/>
</dbReference>
<proteinExistence type="inferred from homology"/>
<sequence>MKITIFCGASNGNNPIYSQKTVELGEWMIKNNHDLVYGGGKVGLMGVIADTVINNGGQAIGVIPTFLKDREIAHTNLSKLIVVENMPQRKGKMMSLGEAYIALPGGPGTLEEISEVISWSRIGQNDSPCVLYNINGYFNHLESMFDHMVSEGFLSQNDRNNVLFSDDIIEIEKFIKDYQSPTIRKYSN</sequence>
<dbReference type="GO" id="GO:0016799">
    <property type="term" value="F:hydrolase activity, hydrolyzing N-glycosyl compounds"/>
    <property type="evidence" value="ECO:0007669"/>
    <property type="project" value="TreeGrafter"/>
</dbReference>
<reference evidence="3 4" key="1">
    <citation type="submission" date="2018-06" db="EMBL/GenBank/DDBJ databases">
        <authorList>
            <consortium name="Pathogen Informatics"/>
            <person name="Doyle S."/>
        </authorList>
    </citation>
    <scope>NUCLEOTIDE SEQUENCE [LARGE SCALE GENOMIC DNA]</scope>
    <source>
        <strain evidence="3 4">NCTC8185</strain>
    </source>
</reference>
<keyword evidence="2" id="KW-0203">Cytokinin biosynthesis</keyword>
<dbReference type="AlphaFoldDB" id="A0A8B4RBT8"/>
<evidence type="ECO:0000313" key="3">
    <source>
        <dbReference type="EMBL" id="SUN13917.1"/>
    </source>
</evidence>
<dbReference type="EC" id="3.2.2.n1" evidence="2"/>
<dbReference type="NCBIfam" id="TIGR00730">
    <property type="entry name" value="Rossman fold protein, TIGR00730 family"/>
    <property type="match status" value="1"/>
</dbReference>
<dbReference type="GO" id="GO:0009691">
    <property type="term" value="P:cytokinin biosynthetic process"/>
    <property type="evidence" value="ECO:0007669"/>
    <property type="project" value="UniProtKB-UniRule"/>
</dbReference>
<evidence type="ECO:0000313" key="4">
    <source>
        <dbReference type="Proteomes" id="UP000254076"/>
    </source>
</evidence>
<evidence type="ECO:0000256" key="1">
    <source>
        <dbReference type="ARBA" id="ARBA00006763"/>
    </source>
</evidence>
<protein>
    <recommendedName>
        <fullName evidence="2">Cytokinin riboside 5'-monophosphate phosphoribohydrolase</fullName>
        <ecNumber evidence="2">3.2.2.n1</ecNumber>
    </recommendedName>
</protein>